<proteinExistence type="predicted"/>
<comment type="subcellular location">
    <subcellularLocation>
        <location evidence="1">Secreted</location>
    </subcellularLocation>
</comment>
<dbReference type="AlphaFoldDB" id="A0A1C5HZW5"/>
<dbReference type="InterPro" id="IPR011042">
    <property type="entry name" value="6-blade_b-propeller_TolB-like"/>
</dbReference>
<keyword evidence="2" id="KW-0964">Secreted</keyword>
<name>A0A1C5HZW5_9ACTN</name>
<dbReference type="InterPro" id="IPR017996">
    <property type="entry name" value="MRJP/yellow-related"/>
</dbReference>
<evidence type="ECO:0000256" key="2">
    <source>
        <dbReference type="ARBA" id="ARBA00022525"/>
    </source>
</evidence>
<organism evidence="3 4">
    <name type="scientific">Micromonospora echinaurantiaca</name>
    <dbReference type="NCBI Taxonomy" id="47857"/>
    <lineage>
        <taxon>Bacteria</taxon>
        <taxon>Bacillati</taxon>
        <taxon>Actinomycetota</taxon>
        <taxon>Actinomycetes</taxon>
        <taxon>Micromonosporales</taxon>
        <taxon>Micromonosporaceae</taxon>
        <taxon>Micromonospora</taxon>
    </lineage>
</organism>
<dbReference type="PANTHER" id="PTHR10009">
    <property type="entry name" value="PROTEIN YELLOW-RELATED"/>
    <property type="match status" value="1"/>
</dbReference>
<reference evidence="3 4" key="1">
    <citation type="submission" date="2016-06" db="EMBL/GenBank/DDBJ databases">
        <authorList>
            <person name="Kjaerup R.B."/>
            <person name="Dalgaard T.S."/>
            <person name="Juul-Madsen H.R."/>
        </authorList>
    </citation>
    <scope>NUCLEOTIDE SEQUENCE [LARGE SCALE GENOMIC DNA]</scope>
    <source>
        <strain evidence="3 4">DSM 43904</strain>
    </source>
</reference>
<dbReference type="Gene3D" id="2.120.10.30">
    <property type="entry name" value="TolB, C-terminal domain"/>
    <property type="match status" value="1"/>
</dbReference>
<accession>A0A1C5HZW5</accession>
<evidence type="ECO:0000313" key="4">
    <source>
        <dbReference type="Proteomes" id="UP000198217"/>
    </source>
</evidence>
<evidence type="ECO:0000313" key="3">
    <source>
        <dbReference type="EMBL" id="SCG51507.1"/>
    </source>
</evidence>
<gene>
    <name evidence="3" type="ORF">GA0070609_2537</name>
</gene>
<dbReference type="RefSeq" id="WP_088993982.1">
    <property type="nucleotide sequence ID" value="NZ_LT607750.1"/>
</dbReference>
<dbReference type="SUPFAM" id="SSF63829">
    <property type="entry name" value="Calcium-dependent phosphotriesterase"/>
    <property type="match status" value="1"/>
</dbReference>
<dbReference type="PANTHER" id="PTHR10009:SF18">
    <property type="entry name" value="PROTEIN YELLOW-LIKE PROTEIN"/>
    <property type="match status" value="1"/>
</dbReference>
<dbReference type="GO" id="GO:0005576">
    <property type="term" value="C:extracellular region"/>
    <property type="evidence" value="ECO:0007669"/>
    <property type="project" value="UniProtKB-SubCell"/>
</dbReference>
<evidence type="ECO:0000256" key="1">
    <source>
        <dbReference type="ARBA" id="ARBA00004613"/>
    </source>
</evidence>
<dbReference type="EMBL" id="LT607750">
    <property type="protein sequence ID" value="SCG51507.1"/>
    <property type="molecule type" value="Genomic_DNA"/>
</dbReference>
<sequence>MSADWPDRADDRLTSVHASNRIWNGVTTAAGRTFVCYPNADGPGIAVAELRADGTAVPYPDPAWNAVRDDHDPDGAFVTVNSLRTGPDGLLWLVDSGAPGFGAPPVPGGPRLLAVDLATDRITRCYDLTAVTRPTSFLDDVRFNGPTAYLTDAGAPALVVLDLASGRARRVLDGHWSTTAGRPMSADGTPLRDLDGAEVRLHADQLEVSPDGAHLYFQPACGPLARVATHWLDDPDVPPDTLAGAVERWLDTPSTGGTAIDADGAIYLSDVDRRRILRIAPDRQVATLVADPRLAFADALWIDRGGDLLIPVTQLHRTAGLAGGRDSVERPLRIYRWPVGARPAPNDHP</sequence>
<dbReference type="Proteomes" id="UP000198217">
    <property type="component" value="Chromosome I"/>
</dbReference>
<dbReference type="Pfam" id="PF03022">
    <property type="entry name" value="MRJP"/>
    <property type="match status" value="1"/>
</dbReference>
<protein>
    <submittedName>
        <fullName evidence="3">Major royal jelly protein</fullName>
    </submittedName>
</protein>
<keyword evidence="4" id="KW-1185">Reference proteome</keyword>